<sequence>MPARGAAPADDGSGERVAPVRASEPSADTVPKTSLPADGSDGSSDIPAYFHSNERLSLPDLSGYERIRFLTTTDFPPFNFIDQTGRLTGFNIDLARGLCEELDIVDRCQIQALPFDDLTGALSTGKGEAVIAGLAVTQKQRERFTFTRSYLHLPARFVRNRATSLDGTPAIALSGKPVGVVKGSAHAAMLRAFFPKLAAKPFDTADAMLDALRSRKIDAAFGDGVRLSFWLSSKQAKECCAFFGGPYLSEHFLGHGLAIAVDEKHRDLAEAFDHALLSMTRDGRFAEIYQRYFPSGLY</sequence>
<organism evidence="5 6">
    <name type="scientific">Pararhizobium mangrovi</name>
    <dbReference type="NCBI Taxonomy" id="2590452"/>
    <lineage>
        <taxon>Bacteria</taxon>
        <taxon>Pseudomonadati</taxon>
        <taxon>Pseudomonadota</taxon>
        <taxon>Alphaproteobacteria</taxon>
        <taxon>Hyphomicrobiales</taxon>
        <taxon>Rhizobiaceae</taxon>
        <taxon>Rhizobium/Agrobacterium group</taxon>
        <taxon>Pararhizobium</taxon>
    </lineage>
</organism>
<comment type="caution">
    <text evidence="5">The sequence shown here is derived from an EMBL/GenBank/DDBJ whole genome shotgun (WGS) entry which is preliminary data.</text>
</comment>
<dbReference type="SMART" id="SM00062">
    <property type="entry name" value="PBPb"/>
    <property type="match status" value="1"/>
</dbReference>
<reference evidence="5 6" key="1">
    <citation type="submission" date="2019-06" db="EMBL/GenBank/DDBJ databases">
        <authorList>
            <person name="Li M."/>
        </authorList>
    </citation>
    <scope>NUCLEOTIDE SEQUENCE [LARGE SCALE GENOMIC DNA]</scope>
    <source>
        <strain evidence="5 6">BGMRC6574</strain>
    </source>
</reference>
<evidence type="ECO:0000313" key="6">
    <source>
        <dbReference type="Proteomes" id="UP000320314"/>
    </source>
</evidence>
<dbReference type="PANTHER" id="PTHR35936:SF35">
    <property type="entry name" value="L-CYSTINE-BINDING PROTEIN TCYJ"/>
    <property type="match status" value="1"/>
</dbReference>
<evidence type="ECO:0000256" key="2">
    <source>
        <dbReference type="ARBA" id="ARBA00022729"/>
    </source>
</evidence>
<keyword evidence="2" id="KW-0732">Signal</keyword>
<feature type="domain" description="Solute-binding protein family 3/N-terminal" evidence="4">
    <location>
        <begin position="66"/>
        <end position="296"/>
    </location>
</feature>
<dbReference type="Gene3D" id="3.40.190.10">
    <property type="entry name" value="Periplasmic binding protein-like II"/>
    <property type="match status" value="2"/>
</dbReference>
<dbReference type="Pfam" id="PF00497">
    <property type="entry name" value="SBP_bac_3"/>
    <property type="match status" value="1"/>
</dbReference>
<accession>A0A506U4K1</accession>
<proteinExistence type="predicted"/>
<protein>
    <submittedName>
        <fullName evidence="5">Transporter substrate-binding domain-containing protein</fullName>
    </submittedName>
</protein>
<evidence type="ECO:0000256" key="3">
    <source>
        <dbReference type="SAM" id="MobiDB-lite"/>
    </source>
</evidence>
<name>A0A506U4K1_9HYPH</name>
<evidence type="ECO:0000256" key="1">
    <source>
        <dbReference type="ARBA" id="ARBA00004418"/>
    </source>
</evidence>
<dbReference type="Proteomes" id="UP000320314">
    <property type="component" value="Unassembled WGS sequence"/>
</dbReference>
<dbReference type="OrthoDB" id="9796586at2"/>
<comment type="subcellular location">
    <subcellularLocation>
        <location evidence="1">Periplasm</location>
    </subcellularLocation>
</comment>
<dbReference type="GO" id="GO:0042597">
    <property type="term" value="C:periplasmic space"/>
    <property type="evidence" value="ECO:0007669"/>
    <property type="project" value="UniProtKB-SubCell"/>
</dbReference>
<dbReference type="PANTHER" id="PTHR35936">
    <property type="entry name" value="MEMBRANE-BOUND LYTIC MUREIN TRANSGLYCOSYLASE F"/>
    <property type="match status" value="1"/>
</dbReference>
<dbReference type="RefSeq" id="WP_141167020.1">
    <property type="nucleotide sequence ID" value="NZ_VHLH01000018.1"/>
</dbReference>
<gene>
    <name evidence="5" type="ORF">FJU11_10555</name>
</gene>
<dbReference type="EMBL" id="VHLH01000018">
    <property type="protein sequence ID" value="TPW27974.1"/>
    <property type="molecule type" value="Genomic_DNA"/>
</dbReference>
<evidence type="ECO:0000313" key="5">
    <source>
        <dbReference type="EMBL" id="TPW27974.1"/>
    </source>
</evidence>
<feature type="region of interest" description="Disordered" evidence="3">
    <location>
        <begin position="1"/>
        <end position="46"/>
    </location>
</feature>
<keyword evidence="6" id="KW-1185">Reference proteome</keyword>
<dbReference type="SUPFAM" id="SSF53850">
    <property type="entry name" value="Periplasmic binding protein-like II"/>
    <property type="match status" value="1"/>
</dbReference>
<dbReference type="AlphaFoldDB" id="A0A506U4K1"/>
<evidence type="ECO:0000259" key="4">
    <source>
        <dbReference type="SMART" id="SM00062"/>
    </source>
</evidence>
<dbReference type="InterPro" id="IPR001638">
    <property type="entry name" value="Solute-binding_3/MltF_N"/>
</dbReference>